<dbReference type="InterPro" id="IPR001563">
    <property type="entry name" value="Peptidase_S10"/>
</dbReference>
<feature type="signal peptide" evidence="6">
    <location>
        <begin position="1"/>
        <end position="20"/>
    </location>
</feature>
<accession>A0A370WZU6</accession>
<evidence type="ECO:0000256" key="5">
    <source>
        <dbReference type="ARBA" id="ARBA00023180"/>
    </source>
</evidence>
<dbReference type="SUPFAM" id="SSF53474">
    <property type="entry name" value="alpha/beta-Hydrolases"/>
    <property type="match status" value="1"/>
</dbReference>
<evidence type="ECO:0000256" key="2">
    <source>
        <dbReference type="ARBA" id="ARBA00022670"/>
    </source>
</evidence>
<keyword evidence="4" id="KW-0378">Hydrolase</keyword>
<dbReference type="GO" id="GO:0004185">
    <property type="term" value="F:serine-type carboxypeptidase activity"/>
    <property type="evidence" value="ECO:0007669"/>
    <property type="project" value="InterPro"/>
</dbReference>
<reference evidence="7 8" key="1">
    <citation type="submission" date="2018-07" db="EMBL/GenBank/DDBJ databases">
        <title>Dyella monticola sp. nov. and Dyella psychrodurans sp. nov. isolated from monsoon evergreen broad-leaved forest soil of Dinghu Mountain, China.</title>
        <authorList>
            <person name="Gao Z."/>
            <person name="Qiu L."/>
        </authorList>
    </citation>
    <scope>NUCLEOTIDE SEQUENCE [LARGE SCALE GENOMIC DNA]</scope>
    <source>
        <strain evidence="7 8">4G-K06</strain>
    </source>
</reference>
<keyword evidence="3 6" id="KW-0732">Signal</keyword>
<dbReference type="PANTHER" id="PTHR11802">
    <property type="entry name" value="SERINE PROTEASE FAMILY S10 SERINE CARBOXYPEPTIDASE"/>
    <property type="match status" value="1"/>
</dbReference>
<dbReference type="Proteomes" id="UP000254258">
    <property type="component" value="Unassembled WGS sequence"/>
</dbReference>
<keyword evidence="2" id="KW-0645">Protease</keyword>
<dbReference type="AlphaFoldDB" id="A0A370WZU6"/>
<protein>
    <submittedName>
        <fullName evidence="7">Peptidase S10</fullName>
    </submittedName>
</protein>
<dbReference type="InterPro" id="IPR029058">
    <property type="entry name" value="AB_hydrolase_fold"/>
</dbReference>
<proteinExistence type="predicted"/>
<feature type="chain" id="PRO_5016977585" evidence="6">
    <location>
        <begin position="21"/>
        <end position="527"/>
    </location>
</feature>
<gene>
    <name evidence="7" type="ORF">DWU98_10765</name>
</gene>
<name>A0A370WZU6_9GAMM</name>
<evidence type="ECO:0000256" key="6">
    <source>
        <dbReference type="SAM" id="SignalP"/>
    </source>
</evidence>
<comment type="caution">
    <text evidence="7">The sequence shown here is derived from an EMBL/GenBank/DDBJ whole genome shotgun (WGS) entry which is preliminary data.</text>
</comment>
<dbReference type="Gene3D" id="3.40.50.1820">
    <property type="entry name" value="alpha/beta hydrolase"/>
    <property type="match status" value="1"/>
</dbReference>
<dbReference type="EMBL" id="QRBE01000005">
    <property type="protein sequence ID" value="RDS81693.1"/>
    <property type="molecule type" value="Genomic_DNA"/>
</dbReference>
<dbReference type="GO" id="GO:0006508">
    <property type="term" value="P:proteolysis"/>
    <property type="evidence" value="ECO:0007669"/>
    <property type="project" value="UniProtKB-KW"/>
</dbReference>
<evidence type="ECO:0000256" key="1">
    <source>
        <dbReference type="ARBA" id="ARBA00022645"/>
    </source>
</evidence>
<keyword evidence="1" id="KW-0121">Carboxypeptidase</keyword>
<evidence type="ECO:0000256" key="3">
    <source>
        <dbReference type="ARBA" id="ARBA00022729"/>
    </source>
</evidence>
<dbReference type="OrthoDB" id="9770107at2"/>
<dbReference type="PANTHER" id="PTHR11802:SF3">
    <property type="entry name" value="RETINOID-INDUCIBLE SERINE CARBOXYPEPTIDASE"/>
    <property type="match status" value="1"/>
</dbReference>
<dbReference type="RefSeq" id="WP_115495562.1">
    <property type="nucleotide sequence ID" value="NZ_QRBE01000005.1"/>
</dbReference>
<sequence>MRKLPLALALAALLLGTAHAAEKKDKAAADESNPAAALIHPQASASEGSVSVEGKRIAYKAVAGTIVLHGKGDKENEPTVSMFYVAYFKKGEDASKRPITFVYNGGPGSASVWLHMGAFGPRRVVTKDDSHTPAAPYQLVNNDYSLLDASDLVFIDAPGTGFSRLIANDADPSKRDEQMKERAKQIYGVDGDGHAFAQFITQFLSRYGRWNSPKYLFGESYGTTRSAVLANDLENEDSVDLNGVVLLSQILNFDTSIDGSDQNPGVDLPYELALPTYAATAYYHHKLPQSPADLQSLLQEVEQFALGDYAQALMQGSRLDDAHKQAIAEKLHQYTGLSVAYLMKANLRVTGGMFEHELLGDSGDTTGRLDTRFAGPSLDPLSKESEYDPQSSAISSAYIAAFNDYVRKDLKYGQDQVYREFGDIKEWDSKHNDHDGAVNVMPDLAKAMKTNPDLKVLLNGGYYDLATPFFAADYEMHHLPVQPELMNNISYEWYPSGHMVYAHEASLKLLHDNVARFIEQTDNVSKH</sequence>
<keyword evidence="5" id="KW-0325">Glycoprotein</keyword>
<dbReference type="Pfam" id="PF00450">
    <property type="entry name" value="Peptidase_S10"/>
    <property type="match status" value="1"/>
</dbReference>
<organism evidence="7 8">
    <name type="scientific">Dyella monticola</name>
    <dbReference type="NCBI Taxonomy" id="1927958"/>
    <lineage>
        <taxon>Bacteria</taxon>
        <taxon>Pseudomonadati</taxon>
        <taxon>Pseudomonadota</taxon>
        <taxon>Gammaproteobacteria</taxon>
        <taxon>Lysobacterales</taxon>
        <taxon>Rhodanobacteraceae</taxon>
        <taxon>Dyella</taxon>
    </lineage>
</organism>
<evidence type="ECO:0000313" key="7">
    <source>
        <dbReference type="EMBL" id="RDS81693.1"/>
    </source>
</evidence>
<keyword evidence="8" id="KW-1185">Reference proteome</keyword>
<evidence type="ECO:0000313" key="8">
    <source>
        <dbReference type="Proteomes" id="UP000254258"/>
    </source>
</evidence>
<evidence type="ECO:0000256" key="4">
    <source>
        <dbReference type="ARBA" id="ARBA00022801"/>
    </source>
</evidence>